<evidence type="ECO:0000313" key="1">
    <source>
        <dbReference type="EMBL" id="VBA33050.1"/>
    </source>
</evidence>
<keyword evidence="2" id="KW-1185">Reference proteome</keyword>
<sequence length="56" mass="6222">MNITDRIAEVLREHEYSAGFETDCACGVPGIWSWVDYRAHLAAVLVEALSGWEPVS</sequence>
<gene>
    <name evidence="1" type="ORF">LAUMK4_05855</name>
</gene>
<protein>
    <submittedName>
        <fullName evidence="1">Uncharacterized protein</fullName>
    </submittedName>
</protein>
<accession>A0ABY6RSJ5</accession>
<reference evidence="1 2" key="1">
    <citation type="submission" date="2018-09" db="EMBL/GenBank/DDBJ databases">
        <authorList>
            <person name="Tagini F."/>
        </authorList>
    </citation>
    <scope>NUCLEOTIDE SEQUENCE [LARGE SCALE GENOMIC DNA]</scope>
    <source>
        <strain evidence="1 2">MK4</strain>
    </source>
</reference>
<proteinExistence type="predicted"/>
<comment type="caution">
    <text evidence="1">The sequence shown here is derived from an EMBL/GenBank/DDBJ whole genome shotgun (WGS) entry which is preliminary data.</text>
</comment>
<dbReference type="RefSeq" id="WP_183155026.1">
    <property type="nucleotide sequence ID" value="NZ_UPHK01000096.1"/>
</dbReference>
<dbReference type="EMBL" id="UPHM01000169">
    <property type="protein sequence ID" value="VBA33050.1"/>
    <property type="molecule type" value="Genomic_DNA"/>
</dbReference>
<evidence type="ECO:0000313" key="2">
    <source>
        <dbReference type="Proteomes" id="UP000271464"/>
    </source>
</evidence>
<dbReference type="Proteomes" id="UP000271464">
    <property type="component" value="Unassembled WGS sequence"/>
</dbReference>
<organism evidence="1 2">
    <name type="scientific">Mycobacterium persicum</name>
    <dbReference type="NCBI Taxonomy" id="1487726"/>
    <lineage>
        <taxon>Bacteria</taxon>
        <taxon>Bacillati</taxon>
        <taxon>Actinomycetota</taxon>
        <taxon>Actinomycetes</taxon>
        <taxon>Mycobacteriales</taxon>
        <taxon>Mycobacteriaceae</taxon>
        <taxon>Mycobacterium</taxon>
    </lineage>
</organism>
<name>A0ABY6RSJ5_9MYCO</name>